<proteinExistence type="predicted"/>
<comment type="caution">
    <text evidence="1">The sequence shown here is derived from an EMBL/GenBank/DDBJ whole genome shotgun (WGS) entry which is preliminary data.</text>
</comment>
<evidence type="ECO:0000313" key="2">
    <source>
        <dbReference type="Proteomes" id="UP001249851"/>
    </source>
</evidence>
<name>A0AAD9Q766_ACRCE</name>
<accession>A0AAD9Q766</accession>
<gene>
    <name evidence="1" type="ORF">P5673_022027</name>
</gene>
<sequence length="132" mass="15017">MISYGTLLRVSQLNHKWRLQKAFFTRYSFGSHGCRGISCKEFLPVLSSFPCCCIKHDLNTYPLKMSELKPVTPEYVNNIAIDSWRLNSSSRTTPPFAAISLSPRGPEYMVKLPQEVSIKQMALSPEQNEPFS</sequence>
<evidence type="ECO:0000313" key="1">
    <source>
        <dbReference type="EMBL" id="KAK2556027.1"/>
    </source>
</evidence>
<keyword evidence="2" id="KW-1185">Reference proteome</keyword>
<dbReference type="AlphaFoldDB" id="A0AAD9Q766"/>
<dbReference type="EMBL" id="JARQWQ010000058">
    <property type="protein sequence ID" value="KAK2556027.1"/>
    <property type="molecule type" value="Genomic_DNA"/>
</dbReference>
<dbReference type="Proteomes" id="UP001249851">
    <property type="component" value="Unassembled WGS sequence"/>
</dbReference>
<organism evidence="1 2">
    <name type="scientific">Acropora cervicornis</name>
    <name type="common">Staghorn coral</name>
    <dbReference type="NCBI Taxonomy" id="6130"/>
    <lineage>
        <taxon>Eukaryota</taxon>
        <taxon>Metazoa</taxon>
        <taxon>Cnidaria</taxon>
        <taxon>Anthozoa</taxon>
        <taxon>Hexacorallia</taxon>
        <taxon>Scleractinia</taxon>
        <taxon>Astrocoeniina</taxon>
        <taxon>Acroporidae</taxon>
        <taxon>Acropora</taxon>
    </lineage>
</organism>
<reference evidence="1" key="1">
    <citation type="journal article" date="2023" name="G3 (Bethesda)">
        <title>Whole genome assembly and annotation of the endangered Caribbean coral Acropora cervicornis.</title>
        <authorList>
            <person name="Selwyn J.D."/>
            <person name="Vollmer S.V."/>
        </authorList>
    </citation>
    <scope>NUCLEOTIDE SEQUENCE</scope>
    <source>
        <strain evidence="1">K2</strain>
    </source>
</reference>
<reference evidence="1" key="2">
    <citation type="journal article" date="2023" name="Science">
        <title>Genomic signatures of disease resistance in endangered staghorn corals.</title>
        <authorList>
            <person name="Vollmer S.V."/>
            <person name="Selwyn J.D."/>
            <person name="Despard B.A."/>
            <person name="Roesel C.L."/>
        </authorList>
    </citation>
    <scope>NUCLEOTIDE SEQUENCE</scope>
    <source>
        <strain evidence="1">K2</strain>
    </source>
</reference>
<protein>
    <submittedName>
        <fullName evidence="1">Uncharacterized protein</fullName>
    </submittedName>
</protein>